<evidence type="ECO:0000259" key="9">
    <source>
        <dbReference type="Pfam" id="PF20451"/>
    </source>
</evidence>
<dbReference type="Proteomes" id="UP001187192">
    <property type="component" value="Unassembled WGS sequence"/>
</dbReference>
<name>A0AA88D4D5_FICCA</name>
<dbReference type="Pfam" id="PF07887">
    <property type="entry name" value="Calmodulin_bind"/>
    <property type="match status" value="1"/>
</dbReference>
<organism evidence="11 12">
    <name type="scientific">Ficus carica</name>
    <name type="common">Common fig</name>
    <dbReference type="NCBI Taxonomy" id="3494"/>
    <lineage>
        <taxon>Eukaryota</taxon>
        <taxon>Viridiplantae</taxon>
        <taxon>Streptophyta</taxon>
        <taxon>Embryophyta</taxon>
        <taxon>Tracheophyta</taxon>
        <taxon>Spermatophyta</taxon>
        <taxon>Magnoliopsida</taxon>
        <taxon>eudicotyledons</taxon>
        <taxon>Gunneridae</taxon>
        <taxon>Pentapetalae</taxon>
        <taxon>rosids</taxon>
        <taxon>fabids</taxon>
        <taxon>Rosales</taxon>
        <taxon>Moraceae</taxon>
        <taxon>Ficeae</taxon>
        <taxon>Ficus</taxon>
    </lineage>
</organism>
<gene>
    <name evidence="11" type="ORF">TIFTF001_013184</name>
</gene>
<comment type="similarity">
    <text evidence="2">Belongs to the plant ACBP60 protein family.</text>
</comment>
<evidence type="ECO:0000313" key="11">
    <source>
        <dbReference type="EMBL" id="GMN43990.1"/>
    </source>
</evidence>
<evidence type="ECO:0000256" key="3">
    <source>
        <dbReference type="ARBA" id="ARBA00023015"/>
    </source>
</evidence>
<feature type="domain" description="Calmodulin binding protein central" evidence="9">
    <location>
        <begin position="250"/>
        <end position="313"/>
    </location>
</feature>
<dbReference type="Gramene" id="FCD_00008456-RA">
    <property type="protein sequence ID" value="FCD_00008456-RA:cds"/>
    <property type="gene ID" value="FCD_00008456"/>
</dbReference>
<dbReference type="InterPro" id="IPR046830">
    <property type="entry name" value="Calmod_bind_M"/>
</dbReference>
<dbReference type="PANTHER" id="PTHR31713:SF43">
    <property type="entry name" value="CALMODULIN-BINDING PROTEIN 60 G"/>
    <property type="match status" value="1"/>
</dbReference>
<dbReference type="InterPro" id="IPR046831">
    <property type="entry name" value="Calmodulin_bind_N"/>
</dbReference>
<evidence type="ECO:0000256" key="6">
    <source>
        <dbReference type="ARBA" id="ARBA00023163"/>
    </source>
</evidence>
<keyword evidence="3" id="KW-0805">Transcription regulation</keyword>
<evidence type="ECO:0000256" key="5">
    <source>
        <dbReference type="ARBA" id="ARBA00023159"/>
    </source>
</evidence>
<protein>
    <recommendedName>
        <fullName evidence="13">Calmodulin-binding protein</fullName>
    </recommendedName>
</protein>
<dbReference type="AlphaFoldDB" id="A0AA88D4D5"/>
<dbReference type="Pfam" id="PF20451">
    <property type="entry name" value="Calmod_bind_M"/>
    <property type="match status" value="1"/>
</dbReference>
<keyword evidence="6" id="KW-0804">Transcription</keyword>
<evidence type="ECO:0000313" key="12">
    <source>
        <dbReference type="Proteomes" id="UP001187192"/>
    </source>
</evidence>
<dbReference type="InterPro" id="IPR012416">
    <property type="entry name" value="CBP60"/>
</dbReference>
<dbReference type="GO" id="GO:0080142">
    <property type="term" value="P:regulation of salicylic acid biosynthetic process"/>
    <property type="evidence" value="ECO:0007669"/>
    <property type="project" value="TreeGrafter"/>
</dbReference>
<feature type="domain" description="Calmodulin binding protein-like N-terminal" evidence="8">
    <location>
        <begin position="90"/>
        <end position="237"/>
    </location>
</feature>
<keyword evidence="12" id="KW-1185">Reference proteome</keyword>
<dbReference type="Pfam" id="PF20452">
    <property type="entry name" value="Calmod_bind_C"/>
    <property type="match status" value="1"/>
</dbReference>
<dbReference type="PANTHER" id="PTHR31713">
    <property type="entry name" value="OS02G0177800 PROTEIN"/>
    <property type="match status" value="1"/>
</dbReference>
<keyword evidence="7" id="KW-0539">Nucleus</keyword>
<keyword evidence="4" id="KW-0238">DNA-binding</keyword>
<comment type="caution">
    <text evidence="11">The sequence shown here is derived from an EMBL/GenBank/DDBJ whole genome shotgun (WGS) entry which is preliminary data.</text>
</comment>
<keyword evidence="5" id="KW-0010">Activator</keyword>
<comment type="subcellular location">
    <subcellularLocation>
        <location evidence="1">Nucleus</location>
    </subcellularLocation>
</comment>
<reference evidence="11" key="1">
    <citation type="submission" date="2023-07" db="EMBL/GenBank/DDBJ databases">
        <title>draft genome sequence of fig (Ficus carica).</title>
        <authorList>
            <person name="Takahashi T."/>
            <person name="Nishimura K."/>
        </authorList>
    </citation>
    <scope>NUCLEOTIDE SEQUENCE</scope>
</reference>
<dbReference type="GO" id="GO:0003700">
    <property type="term" value="F:DNA-binding transcription factor activity"/>
    <property type="evidence" value="ECO:0007669"/>
    <property type="project" value="TreeGrafter"/>
</dbReference>
<dbReference type="GO" id="GO:0043565">
    <property type="term" value="F:sequence-specific DNA binding"/>
    <property type="evidence" value="ECO:0007669"/>
    <property type="project" value="TreeGrafter"/>
</dbReference>
<evidence type="ECO:0000256" key="7">
    <source>
        <dbReference type="ARBA" id="ARBA00023242"/>
    </source>
</evidence>
<evidence type="ECO:0000256" key="1">
    <source>
        <dbReference type="ARBA" id="ARBA00004123"/>
    </source>
</evidence>
<evidence type="ECO:0000256" key="2">
    <source>
        <dbReference type="ARBA" id="ARBA00007214"/>
    </source>
</evidence>
<dbReference type="GO" id="GO:0005516">
    <property type="term" value="F:calmodulin binding"/>
    <property type="evidence" value="ECO:0007669"/>
    <property type="project" value="InterPro"/>
</dbReference>
<evidence type="ECO:0000259" key="10">
    <source>
        <dbReference type="Pfam" id="PF20452"/>
    </source>
</evidence>
<dbReference type="InterPro" id="IPR046829">
    <property type="entry name" value="Calmod_bind_C"/>
</dbReference>
<accession>A0AA88D4D5</accession>
<dbReference type="EMBL" id="BTGU01000017">
    <property type="protein sequence ID" value="GMN43990.1"/>
    <property type="molecule type" value="Genomic_DNA"/>
</dbReference>
<dbReference type="GO" id="GO:0005634">
    <property type="term" value="C:nucleus"/>
    <property type="evidence" value="ECO:0007669"/>
    <property type="project" value="UniProtKB-SubCell"/>
</dbReference>
<proteinExistence type="inferred from homology"/>
<evidence type="ECO:0000256" key="4">
    <source>
        <dbReference type="ARBA" id="ARBA00023125"/>
    </source>
</evidence>
<evidence type="ECO:0008006" key="13">
    <source>
        <dbReference type="Google" id="ProtNLM"/>
    </source>
</evidence>
<sequence>MVHNKRPAPEEGDGDFKVPLRDTRRRHLFRTVVGDHLTRSNFSLNEAVWEPFLRRVVRAAAEGAVHSFFSASSSNSVHPAGTSSGGGTGLQLRFLNKLPPTIFTGSRVEPEDAQFIQVILMDANSQTLVQSGPLSSIKIEIVAINGEFGSDDREDWTEKEFNNGILREREGRRPLVTGELTITLREGVGRLGNIVFTDNSSWIRSRKFRLGVRVAQKNSGDTRIREAISDPFVVKDHRGELYKKHHPPYLHDEVWRLEKIAKEGSFHKKLGCHEINTVKDFLQMYTRDSTFLRDVILQGIASRTWNAIVEHAMHFVDDDKFYAFHIPQQGVSIYLDTIYKVVGANFNEQYLSVDEFTPAQKVLVENLKQHAYRNVNELVPLGGSSAGPPRPLASLQAQPFIDAMQHDFQVVQQDQPGTQLGLSQTTPTTSLTFSGVSECSHQSVASLSHNLHPSVVFNHRNSFSPEDFLPEPYNGEPSWFPSSSQGPVVPSNHFIAENLFQVQSSTFPPITNPAWEQGPSFFFASNNDTDAGFYASIPGLEHMSSDRKRKACWCKLRAAFKCWLSVKSASRSRMARPLYLSY</sequence>
<feature type="domain" description="Calmodulin binding protein C-terminal" evidence="10">
    <location>
        <begin position="320"/>
        <end position="380"/>
    </location>
</feature>
<evidence type="ECO:0000259" key="8">
    <source>
        <dbReference type="Pfam" id="PF07887"/>
    </source>
</evidence>